<feature type="transmembrane region" description="Helical" evidence="1">
    <location>
        <begin position="38"/>
        <end position="58"/>
    </location>
</feature>
<organism evidence="2 3">
    <name type="scientific">Bacillus yapensis</name>
    <dbReference type="NCBI Taxonomy" id="2492960"/>
    <lineage>
        <taxon>Bacteria</taxon>
        <taxon>Bacillati</taxon>
        <taxon>Bacillota</taxon>
        <taxon>Bacilli</taxon>
        <taxon>Bacillales</taxon>
        <taxon>Bacillaceae</taxon>
        <taxon>Bacillus</taxon>
    </lineage>
</organism>
<protein>
    <submittedName>
        <fullName evidence="2">Uncharacterized protein</fullName>
    </submittedName>
</protein>
<dbReference type="OrthoDB" id="2381462at2"/>
<comment type="caution">
    <text evidence="2">The sequence shown here is derived from an EMBL/GenBank/DDBJ whole genome shotgun (WGS) entry which is preliminary data.</text>
</comment>
<feature type="transmembrane region" description="Helical" evidence="1">
    <location>
        <begin position="140"/>
        <end position="160"/>
    </location>
</feature>
<gene>
    <name evidence="2" type="ORF">EKG37_04085</name>
</gene>
<dbReference type="RefSeq" id="WP_126406605.1">
    <property type="nucleotide sequence ID" value="NZ_RXNT01000002.1"/>
</dbReference>
<dbReference type="AlphaFoldDB" id="A0A3S0RTC8"/>
<dbReference type="EMBL" id="RXNT01000002">
    <property type="protein sequence ID" value="RTR35820.1"/>
    <property type="molecule type" value="Genomic_DNA"/>
</dbReference>
<keyword evidence="1" id="KW-0812">Transmembrane</keyword>
<evidence type="ECO:0000256" key="1">
    <source>
        <dbReference type="SAM" id="Phobius"/>
    </source>
</evidence>
<keyword evidence="1" id="KW-0472">Membrane</keyword>
<accession>A0A3S0RTC8</accession>
<sequence length="169" mass="20113">MALNFPEKFDINEWFILAALICSLLVFVLVPNRFQKPITPLIVLISISFPSILDHSLAVNPHNLYNLNDRKDYEIFDLIFYLVYPAFGYLYVYILDILQWKRLKLVAYLLIWTLFSVVFEITLTKIHVFVLTGWKHVYSLPVYIVVLTITYYFFIFIMNYQAKTTHQEQ</sequence>
<evidence type="ECO:0000313" key="2">
    <source>
        <dbReference type="EMBL" id="RTR35820.1"/>
    </source>
</evidence>
<feature type="transmembrane region" description="Helical" evidence="1">
    <location>
        <begin position="78"/>
        <end position="98"/>
    </location>
</feature>
<evidence type="ECO:0000313" key="3">
    <source>
        <dbReference type="Proteomes" id="UP000271374"/>
    </source>
</evidence>
<keyword evidence="1" id="KW-1133">Transmembrane helix</keyword>
<feature type="transmembrane region" description="Helical" evidence="1">
    <location>
        <begin position="105"/>
        <end position="128"/>
    </location>
</feature>
<reference evidence="2 3" key="1">
    <citation type="submission" date="2018-12" db="EMBL/GenBank/DDBJ databases">
        <title>Bacillus yapensis draft genome sequence.</title>
        <authorList>
            <person name="Yu L."/>
            <person name="Xu X."/>
            <person name="Tang X."/>
        </authorList>
    </citation>
    <scope>NUCLEOTIDE SEQUENCE [LARGE SCALE GENOMIC DNA]</scope>
    <source>
        <strain evidence="2 3">XXST-01</strain>
    </source>
</reference>
<keyword evidence="3" id="KW-1185">Reference proteome</keyword>
<feature type="transmembrane region" description="Helical" evidence="1">
    <location>
        <begin position="14"/>
        <end position="31"/>
    </location>
</feature>
<proteinExistence type="predicted"/>
<name>A0A3S0RTC8_9BACI</name>
<dbReference type="Proteomes" id="UP000271374">
    <property type="component" value="Unassembled WGS sequence"/>
</dbReference>